<organism evidence="3 4">
    <name type="scientific">Mucilaginibacter polytrichastri</name>
    <dbReference type="NCBI Taxonomy" id="1302689"/>
    <lineage>
        <taxon>Bacteria</taxon>
        <taxon>Pseudomonadati</taxon>
        <taxon>Bacteroidota</taxon>
        <taxon>Sphingobacteriia</taxon>
        <taxon>Sphingobacteriales</taxon>
        <taxon>Sphingobacteriaceae</taxon>
        <taxon>Mucilaginibacter</taxon>
    </lineage>
</organism>
<dbReference type="OrthoDB" id="951410at2"/>
<sequence>MLKKSLFLMLLVLLQLGAVAQQTYRLNTQQSKILWDARKTMGGHYGYILFSSGSLNYSPGGEPNSGAFTLDMNNMHSTDHALAADNQKVDNELKTPKFFKMAQYPTATINITQISRVGQSALYKVSGTLTIKGITNPVVFEATIVKKGKLINVSAKTTVNRVKWHIDVPESQQSWNILTALQNNMIADEIGISLSLVFNE</sequence>
<keyword evidence="1" id="KW-0732">Signal</keyword>
<dbReference type="InterPro" id="IPR007372">
    <property type="entry name" value="Lipid/polyisoprenoid-bd_YceI"/>
</dbReference>
<dbReference type="SMART" id="SM00867">
    <property type="entry name" value="YceI"/>
    <property type="match status" value="1"/>
</dbReference>
<evidence type="ECO:0000259" key="2">
    <source>
        <dbReference type="SMART" id="SM00867"/>
    </source>
</evidence>
<comment type="caution">
    <text evidence="3">The sequence shown here is derived from an EMBL/GenBank/DDBJ whole genome shotgun (WGS) entry which is preliminary data.</text>
</comment>
<dbReference type="Gene3D" id="2.40.128.110">
    <property type="entry name" value="Lipid/polyisoprenoid-binding, YceI-like"/>
    <property type="match status" value="1"/>
</dbReference>
<proteinExistence type="predicted"/>
<feature type="chain" id="PRO_5010301355" description="Lipid/polyisoprenoid-binding YceI-like domain-containing protein" evidence="1">
    <location>
        <begin position="21"/>
        <end position="200"/>
    </location>
</feature>
<keyword evidence="4" id="KW-1185">Reference proteome</keyword>
<evidence type="ECO:0000256" key="1">
    <source>
        <dbReference type="SAM" id="SignalP"/>
    </source>
</evidence>
<reference evidence="3 4" key="1">
    <citation type="submission" date="2016-11" db="EMBL/GenBank/DDBJ databases">
        <title>Whole Genome Sequencing of Mucilaginibacter polytrichastri RG4-7(T) isolated from the moss sample.</title>
        <authorList>
            <person name="Li Y."/>
        </authorList>
    </citation>
    <scope>NUCLEOTIDE SEQUENCE [LARGE SCALE GENOMIC DNA]</scope>
    <source>
        <strain evidence="3 4">RG4-7</strain>
    </source>
</reference>
<dbReference type="PANTHER" id="PTHR34406:SF1">
    <property type="entry name" value="PROTEIN YCEI"/>
    <property type="match status" value="1"/>
</dbReference>
<feature type="domain" description="Lipid/polyisoprenoid-binding YceI-like" evidence="2">
    <location>
        <begin position="23"/>
        <end position="199"/>
    </location>
</feature>
<dbReference type="STRING" id="1302689.RG47T_4713"/>
<dbReference type="SUPFAM" id="SSF101874">
    <property type="entry name" value="YceI-like"/>
    <property type="match status" value="1"/>
</dbReference>
<accession>A0A1Q6A5E4</accession>
<feature type="signal peptide" evidence="1">
    <location>
        <begin position="1"/>
        <end position="20"/>
    </location>
</feature>
<dbReference type="PANTHER" id="PTHR34406">
    <property type="entry name" value="PROTEIN YCEI"/>
    <property type="match status" value="1"/>
</dbReference>
<dbReference type="InterPro" id="IPR036761">
    <property type="entry name" value="TTHA0802/YceI-like_sf"/>
</dbReference>
<dbReference type="Pfam" id="PF04264">
    <property type="entry name" value="YceI"/>
    <property type="match status" value="1"/>
</dbReference>
<name>A0A1Q6A5E4_9SPHI</name>
<dbReference type="EMBL" id="MPPL01000001">
    <property type="protein sequence ID" value="OKS89230.1"/>
    <property type="molecule type" value="Genomic_DNA"/>
</dbReference>
<dbReference type="Proteomes" id="UP000186720">
    <property type="component" value="Unassembled WGS sequence"/>
</dbReference>
<gene>
    <name evidence="3" type="ORF">RG47T_4713</name>
</gene>
<dbReference type="RefSeq" id="WP_139235696.1">
    <property type="nucleotide sequence ID" value="NZ_FPAM01000007.1"/>
</dbReference>
<evidence type="ECO:0000313" key="3">
    <source>
        <dbReference type="EMBL" id="OKS89230.1"/>
    </source>
</evidence>
<evidence type="ECO:0000313" key="4">
    <source>
        <dbReference type="Proteomes" id="UP000186720"/>
    </source>
</evidence>
<protein>
    <recommendedName>
        <fullName evidence="2">Lipid/polyisoprenoid-binding YceI-like domain-containing protein</fullName>
    </recommendedName>
</protein>
<dbReference type="AlphaFoldDB" id="A0A1Q6A5E4"/>